<dbReference type="RefSeq" id="XP_024729330.1">
    <property type="nucleotide sequence ID" value="XM_024888134.1"/>
</dbReference>
<dbReference type="PANTHER" id="PTHR37540:SF5">
    <property type="entry name" value="TRANSCRIPTION FACTOR DOMAIN-CONTAINING PROTEIN"/>
    <property type="match status" value="1"/>
</dbReference>
<sequence>MDEDDFLFIEETGARHKPATKSRIKMHVMDRVVKRKRTPKLDRTPVRRLESKDLQGKQMHTHYADHPGLFAGIDDMVRLAGLPIELGNTDMKFILHHFLNTHSPLMCTIASETGWLKYALEDGALFTSTLYYWALLNHQRLSVKFLNLESVIRLKGLAISKISPRLSTPNHGGVDDAVIASVACLANVNLKIGNLEEAKTHFRGLTAMIRGRRGIHSLGYEGLIARLLKATDNFHAQLSGTKLSFEEPTELPREIYSSSPLNFSCNEIVTHLCGIATKLIASPKDSMSLEERVSIGQRLLASDREILKYIHTASPCISTVVATGALLYSHAFLRNMEPSYPLVKAAVNQLKISIAAVCALGGGLFDENPLALVWALFVGALASQDRSPDGIWFRRCLERACEADGQRIMECLQTLTDTQNHGTPQPFYWMLQDNWIQLSSVNTKIL</sequence>
<evidence type="ECO:0008006" key="3">
    <source>
        <dbReference type="Google" id="ProtNLM"/>
    </source>
</evidence>
<evidence type="ECO:0000313" key="2">
    <source>
        <dbReference type="Proteomes" id="UP000235371"/>
    </source>
</evidence>
<reference evidence="1 2" key="1">
    <citation type="submission" date="2016-04" db="EMBL/GenBank/DDBJ databases">
        <title>A degradative enzymes factory behind the ericoid mycorrhizal symbiosis.</title>
        <authorList>
            <consortium name="DOE Joint Genome Institute"/>
            <person name="Martino E."/>
            <person name="Morin E."/>
            <person name="Grelet G."/>
            <person name="Kuo A."/>
            <person name="Kohler A."/>
            <person name="Daghino S."/>
            <person name="Barry K."/>
            <person name="Choi C."/>
            <person name="Cichocki N."/>
            <person name="Clum A."/>
            <person name="Copeland A."/>
            <person name="Hainaut M."/>
            <person name="Haridas S."/>
            <person name="Labutti K."/>
            <person name="Lindquist E."/>
            <person name="Lipzen A."/>
            <person name="Khouja H.-R."/>
            <person name="Murat C."/>
            <person name="Ohm R."/>
            <person name="Olson A."/>
            <person name="Spatafora J."/>
            <person name="Veneault-Fourrey C."/>
            <person name="Henrissat B."/>
            <person name="Grigoriev I."/>
            <person name="Martin F."/>
            <person name="Perotto S."/>
        </authorList>
    </citation>
    <scope>NUCLEOTIDE SEQUENCE [LARGE SCALE GENOMIC DNA]</scope>
    <source>
        <strain evidence="1 2">E</strain>
    </source>
</reference>
<dbReference type="GeneID" id="36596210"/>
<dbReference type="InterPro" id="IPR021858">
    <property type="entry name" value="Fun_TF"/>
</dbReference>
<dbReference type="Pfam" id="PF11951">
    <property type="entry name" value="Fungal_trans_2"/>
    <property type="match status" value="1"/>
</dbReference>
<accession>A0A2J6SNS1</accession>
<dbReference type="AlphaFoldDB" id="A0A2J6SNS1"/>
<dbReference type="OrthoDB" id="4158087at2759"/>
<evidence type="ECO:0000313" key="1">
    <source>
        <dbReference type="EMBL" id="PMD52426.1"/>
    </source>
</evidence>
<dbReference type="EMBL" id="KZ613905">
    <property type="protein sequence ID" value="PMD52426.1"/>
    <property type="molecule type" value="Genomic_DNA"/>
</dbReference>
<name>A0A2J6SNS1_9HELO</name>
<dbReference type="InParanoid" id="A0A2J6SNS1"/>
<organism evidence="1 2">
    <name type="scientific">Hyaloscypha bicolor E</name>
    <dbReference type="NCBI Taxonomy" id="1095630"/>
    <lineage>
        <taxon>Eukaryota</taxon>
        <taxon>Fungi</taxon>
        <taxon>Dikarya</taxon>
        <taxon>Ascomycota</taxon>
        <taxon>Pezizomycotina</taxon>
        <taxon>Leotiomycetes</taxon>
        <taxon>Helotiales</taxon>
        <taxon>Hyaloscyphaceae</taxon>
        <taxon>Hyaloscypha</taxon>
        <taxon>Hyaloscypha bicolor</taxon>
    </lineage>
</organism>
<dbReference type="PANTHER" id="PTHR37540">
    <property type="entry name" value="TRANSCRIPTION FACTOR (ACR-2), PUTATIVE-RELATED-RELATED"/>
    <property type="match status" value="1"/>
</dbReference>
<protein>
    <recommendedName>
        <fullName evidence="3">C6 transcription factor</fullName>
    </recommendedName>
</protein>
<gene>
    <name evidence="1" type="ORF">K444DRAFT_706503</name>
</gene>
<dbReference type="Proteomes" id="UP000235371">
    <property type="component" value="Unassembled WGS sequence"/>
</dbReference>
<dbReference type="STRING" id="1095630.A0A2J6SNS1"/>
<proteinExistence type="predicted"/>
<keyword evidence="2" id="KW-1185">Reference proteome</keyword>